<sequence length="272" mass="29907">MANPRYPLLDDLRARLHPAGLNLLGVADVAAHDAQVGPARQSHALMPGTRSIIVVGNGGPALWRAFLADLSRDTRRLTHEPHPLEAFVQREVQRADAVLQDVPRRWFFASSDAPFQVDFRLLGYLAGLGADSRLRLLMHPEHGPWVGLRAACFLDATLPAHAPGGPDLCAGCPAPCASACPGQAFPRGTWDVDRCSAFHAESERCDTTCHARLACPRGTASRYPPEEIAYHANNFLGRRWLREYLGVPESEDRYPGTPPLWGSWRTRIDVKG</sequence>
<name>A0A7D5CHK8_9BACT</name>
<proteinExistence type="predicted"/>
<dbReference type="AlphaFoldDB" id="A0A7D5CHK8"/>
<evidence type="ECO:0000259" key="1">
    <source>
        <dbReference type="PROSITE" id="PS51379"/>
    </source>
</evidence>
<dbReference type="PROSITE" id="PS51379">
    <property type="entry name" value="4FE4S_FER_2"/>
    <property type="match status" value="1"/>
</dbReference>
<accession>A0A7D5CHK8</accession>
<dbReference type="InterPro" id="IPR017896">
    <property type="entry name" value="4Fe4S_Fe-S-bd"/>
</dbReference>
<reference evidence="2" key="1">
    <citation type="journal article" date="2020" name="Molecules">
        <title>2-Hydroxysorangiadenosine: Structure and Biosynthesis of a Myxobacterial Sesquiterpene-Nucleoside.</title>
        <authorList>
            <person name="Okoth D.A."/>
            <person name="Hug J.J."/>
            <person name="Garcia R."/>
            <person name="Sproer C."/>
            <person name="Overmann J."/>
            <person name="Muller R."/>
        </authorList>
    </citation>
    <scope>NUCLEOTIDE SEQUENCE</scope>
    <source>
        <strain evidence="2">MCy10943</strain>
    </source>
</reference>
<evidence type="ECO:0000313" key="2">
    <source>
        <dbReference type="EMBL" id="QKW93922.1"/>
    </source>
</evidence>
<dbReference type="EMBL" id="MT520819">
    <property type="protein sequence ID" value="QKW93922.1"/>
    <property type="molecule type" value="Genomic_DNA"/>
</dbReference>
<protein>
    <submittedName>
        <fullName evidence="2">4Fe-4S ferredoxin-type domain-containing protein</fullName>
    </submittedName>
</protein>
<organism evidence="2">
    <name type="scientific">Vitiosangium cumulatum</name>
    <dbReference type="NCBI Taxonomy" id="1867796"/>
    <lineage>
        <taxon>Bacteria</taxon>
        <taxon>Pseudomonadati</taxon>
        <taxon>Myxococcota</taxon>
        <taxon>Myxococcia</taxon>
        <taxon>Myxococcales</taxon>
        <taxon>Cystobacterineae</taxon>
        <taxon>Archangiaceae</taxon>
        <taxon>Vitiosangium</taxon>
    </lineage>
</organism>
<feature type="domain" description="4Fe-4S ferredoxin-type" evidence="1">
    <location>
        <begin position="160"/>
        <end position="191"/>
    </location>
</feature>